<accession>A0AAD8E8J4</accession>
<comment type="caution">
    <text evidence="1">The sequence shown here is derived from an EMBL/GenBank/DDBJ whole genome shotgun (WGS) entry which is preliminary data.</text>
</comment>
<evidence type="ECO:0000313" key="1">
    <source>
        <dbReference type="EMBL" id="KAJ9580886.1"/>
    </source>
</evidence>
<dbReference type="AlphaFoldDB" id="A0AAD8E8J4"/>
<keyword evidence="2" id="KW-1185">Reference proteome</keyword>
<sequence length="80" mass="9151">MKKEAKDRIQKAVSTIRECFETGKRMLEDKNNDKEMHVIEVRNETKDAHVVDDSISMGQLATSLVYATEPTRSSLHLQAF</sequence>
<evidence type="ECO:0000313" key="2">
    <source>
        <dbReference type="Proteomes" id="UP001233999"/>
    </source>
</evidence>
<dbReference type="EMBL" id="JASPKZ010008108">
    <property type="protein sequence ID" value="KAJ9580886.1"/>
    <property type="molecule type" value="Genomic_DNA"/>
</dbReference>
<name>A0AAD8E8J4_DIPPU</name>
<dbReference type="Proteomes" id="UP001233999">
    <property type="component" value="Unassembled WGS sequence"/>
</dbReference>
<protein>
    <submittedName>
        <fullName evidence="1">Uncharacterized protein</fullName>
    </submittedName>
</protein>
<proteinExistence type="predicted"/>
<reference evidence="1" key="1">
    <citation type="journal article" date="2023" name="IScience">
        <title>Live-bearing cockroach genome reveals convergent evolutionary mechanisms linked to viviparity in insects and beyond.</title>
        <authorList>
            <person name="Fouks B."/>
            <person name="Harrison M.C."/>
            <person name="Mikhailova A.A."/>
            <person name="Marchal E."/>
            <person name="English S."/>
            <person name="Carruthers M."/>
            <person name="Jennings E.C."/>
            <person name="Chiamaka E.L."/>
            <person name="Frigard R.A."/>
            <person name="Pippel M."/>
            <person name="Attardo G.M."/>
            <person name="Benoit J.B."/>
            <person name="Bornberg-Bauer E."/>
            <person name="Tobe S.S."/>
        </authorList>
    </citation>
    <scope>NUCLEOTIDE SEQUENCE</scope>
    <source>
        <tissue evidence="1">Testes</tissue>
    </source>
</reference>
<gene>
    <name evidence="1" type="ORF">L9F63_023931</name>
</gene>
<organism evidence="1 2">
    <name type="scientific">Diploptera punctata</name>
    <name type="common">Pacific beetle cockroach</name>
    <dbReference type="NCBI Taxonomy" id="6984"/>
    <lineage>
        <taxon>Eukaryota</taxon>
        <taxon>Metazoa</taxon>
        <taxon>Ecdysozoa</taxon>
        <taxon>Arthropoda</taxon>
        <taxon>Hexapoda</taxon>
        <taxon>Insecta</taxon>
        <taxon>Pterygota</taxon>
        <taxon>Neoptera</taxon>
        <taxon>Polyneoptera</taxon>
        <taxon>Dictyoptera</taxon>
        <taxon>Blattodea</taxon>
        <taxon>Blaberoidea</taxon>
        <taxon>Blaberidae</taxon>
        <taxon>Diplopterinae</taxon>
        <taxon>Diploptera</taxon>
    </lineage>
</organism>
<reference evidence="1" key="2">
    <citation type="submission" date="2023-05" db="EMBL/GenBank/DDBJ databases">
        <authorList>
            <person name="Fouks B."/>
        </authorList>
    </citation>
    <scope>NUCLEOTIDE SEQUENCE</scope>
    <source>
        <strain evidence="1">Stay&amp;Tobe</strain>
        <tissue evidence="1">Testes</tissue>
    </source>
</reference>